<name>A0ABQ4SIK9_9HYPH</name>
<dbReference type="InterPro" id="IPR028081">
    <property type="entry name" value="Leu-bd"/>
</dbReference>
<sequence>MNGSIAGRALAGMIALGAAFAGTTALAAPATLKIAFVDPLSGGGASTGEAGLKTFQYMAEQNNAKNPDLKLEVTGYDNKLNPQESLVQIQKAIDSGARVVVQGNGSSVAAAIIDFVSKYNDRNPGKEILYLNYAAVDPALTNAKCNYWHFRFDANSDIKMAALTNFIKGKPEVKKVYLINQDYSFGQAVRSAARAMLKEKRPDIQIVGDEVAPLQKVNDFSPYIAKVKASGADSIITGNWGQDMSLLLKAAADAGLQANFYTYYGGGAGAPTAIKQTNLADKIFQIAEGYANIPYPPGHEFEKAFRARVGQELIYPRVVNLMNILVKAAGQAKSTDPKAIAKAMEGIHNDTLYGQDSFMRPDDHQLFQTMYISSFGPIDTAKNFDSENTGWGWKGIGEIVAKDTVVPTTCKMDRPS</sequence>
<protein>
    <submittedName>
        <fullName evidence="6">Leu/Ile/Val-binding protein</fullName>
    </submittedName>
</protein>
<organism evidence="6 7">
    <name type="scientific">Methylobacterium isbiliense</name>
    <dbReference type="NCBI Taxonomy" id="315478"/>
    <lineage>
        <taxon>Bacteria</taxon>
        <taxon>Pseudomonadati</taxon>
        <taxon>Pseudomonadota</taxon>
        <taxon>Alphaproteobacteria</taxon>
        <taxon>Hyphomicrobiales</taxon>
        <taxon>Methylobacteriaceae</taxon>
        <taxon>Methylobacterium</taxon>
    </lineage>
</organism>
<reference evidence="6" key="1">
    <citation type="journal article" date="2021" name="Front. Microbiol.">
        <title>Comprehensive Comparative Genomics and Phenotyping of Methylobacterium Species.</title>
        <authorList>
            <person name="Alessa O."/>
            <person name="Ogura Y."/>
            <person name="Fujitani Y."/>
            <person name="Takami H."/>
            <person name="Hayashi T."/>
            <person name="Sahin N."/>
            <person name="Tani A."/>
        </authorList>
    </citation>
    <scope>NUCLEOTIDE SEQUENCE</scope>
    <source>
        <strain evidence="6">DSM 17168</strain>
    </source>
</reference>
<dbReference type="Proteomes" id="UP001055153">
    <property type="component" value="Unassembled WGS sequence"/>
</dbReference>
<keyword evidence="3" id="KW-0813">Transport</keyword>
<evidence type="ECO:0000313" key="6">
    <source>
        <dbReference type="EMBL" id="GJE03029.1"/>
    </source>
</evidence>
<dbReference type="Pfam" id="PF13458">
    <property type="entry name" value="Peripla_BP_6"/>
    <property type="match status" value="1"/>
</dbReference>
<evidence type="ECO:0000313" key="7">
    <source>
        <dbReference type="Proteomes" id="UP001055153"/>
    </source>
</evidence>
<evidence type="ECO:0000256" key="1">
    <source>
        <dbReference type="ARBA" id="ARBA00010062"/>
    </source>
</evidence>
<feature type="chain" id="PRO_5045713696" evidence="4">
    <location>
        <begin position="28"/>
        <end position="416"/>
    </location>
</feature>
<evidence type="ECO:0000256" key="3">
    <source>
        <dbReference type="ARBA" id="ARBA00022970"/>
    </source>
</evidence>
<proteinExistence type="inferred from homology"/>
<dbReference type="CDD" id="cd06329">
    <property type="entry name" value="PBP1_SBP-like"/>
    <property type="match status" value="1"/>
</dbReference>
<feature type="domain" description="Leucine-binding protein" evidence="5">
    <location>
        <begin position="31"/>
        <end position="372"/>
    </location>
</feature>
<dbReference type="Gene3D" id="3.40.50.2300">
    <property type="match status" value="2"/>
</dbReference>
<comment type="similarity">
    <text evidence="1">Belongs to the leucine-binding protein family.</text>
</comment>
<feature type="signal peptide" evidence="4">
    <location>
        <begin position="1"/>
        <end position="27"/>
    </location>
</feature>
<dbReference type="PANTHER" id="PTHR30483">
    <property type="entry name" value="LEUCINE-SPECIFIC-BINDING PROTEIN"/>
    <property type="match status" value="1"/>
</dbReference>
<dbReference type="InterPro" id="IPR051010">
    <property type="entry name" value="BCAA_transport"/>
</dbReference>
<dbReference type="PANTHER" id="PTHR30483:SF37">
    <property type="entry name" value="ABC TRANSPORTER SUBSTRATE-BINDING PROTEIN"/>
    <property type="match status" value="1"/>
</dbReference>
<keyword evidence="2 4" id="KW-0732">Signal</keyword>
<evidence type="ECO:0000256" key="4">
    <source>
        <dbReference type="SAM" id="SignalP"/>
    </source>
</evidence>
<comment type="caution">
    <text evidence="6">The sequence shown here is derived from an EMBL/GenBank/DDBJ whole genome shotgun (WGS) entry which is preliminary data.</text>
</comment>
<dbReference type="SUPFAM" id="SSF53822">
    <property type="entry name" value="Periplasmic binding protein-like I"/>
    <property type="match status" value="1"/>
</dbReference>
<keyword evidence="3" id="KW-0029">Amino-acid transport</keyword>
<evidence type="ECO:0000259" key="5">
    <source>
        <dbReference type="Pfam" id="PF13458"/>
    </source>
</evidence>
<dbReference type="EMBL" id="BPQQ01000067">
    <property type="protein sequence ID" value="GJE03029.1"/>
    <property type="molecule type" value="Genomic_DNA"/>
</dbReference>
<gene>
    <name evidence="6" type="primary">livJ</name>
    <name evidence="6" type="ORF">GMJLKIPL_4980</name>
</gene>
<dbReference type="InterPro" id="IPR028082">
    <property type="entry name" value="Peripla_BP_I"/>
</dbReference>
<keyword evidence="7" id="KW-1185">Reference proteome</keyword>
<evidence type="ECO:0000256" key="2">
    <source>
        <dbReference type="ARBA" id="ARBA00022729"/>
    </source>
</evidence>
<accession>A0ABQ4SIK9</accession>
<reference evidence="6" key="2">
    <citation type="submission" date="2021-08" db="EMBL/GenBank/DDBJ databases">
        <authorList>
            <person name="Tani A."/>
            <person name="Ola A."/>
            <person name="Ogura Y."/>
            <person name="Katsura K."/>
            <person name="Hayashi T."/>
        </authorList>
    </citation>
    <scope>NUCLEOTIDE SEQUENCE</scope>
    <source>
        <strain evidence="6">DSM 17168</strain>
    </source>
</reference>